<gene>
    <name evidence="1" type="ORF">Arub01_29820</name>
</gene>
<dbReference type="AlphaFoldDB" id="A0A9W6PXE5"/>
<dbReference type="EMBL" id="BSRZ01000006">
    <property type="protein sequence ID" value="GLW64738.1"/>
    <property type="molecule type" value="Genomic_DNA"/>
</dbReference>
<evidence type="ECO:0000313" key="1">
    <source>
        <dbReference type="EMBL" id="GLW64738.1"/>
    </source>
</evidence>
<accession>A0A9W6PXE5</accession>
<proteinExistence type="predicted"/>
<name>A0A9W6PXE5_9ACTN</name>
<organism evidence="1 2">
    <name type="scientific">Actinomadura rubrobrunea</name>
    <dbReference type="NCBI Taxonomy" id="115335"/>
    <lineage>
        <taxon>Bacteria</taxon>
        <taxon>Bacillati</taxon>
        <taxon>Actinomycetota</taxon>
        <taxon>Actinomycetes</taxon>
        <taxon>Streptosporangiales</taxon>
        <taxon>Thermomonosporaceae</taxon>
        <taxon>Actinomadura</taxon>
    </lineage>
</organism>
<keyword evidence="2" id="KW-1185">Reference proteome</keyword>
<reference evidence="1" key="1">
    <citation type="submission" date="2023-02" db="EMBL/GenBank/DDBJ databases">
        <title>Actinomadura rubrobrunea NBRC 14622.</title>
        <authorList>
            <person name="Ichikawa N."/>
            <person name="Sato H."/>
            <person name="Tonouchi N."/>
        </authorList>
    </citation>
    <scope>NUCLEOTIDE SEQUENCE</scope>
    <source>
        <strain evidence="1">NBRC 14622</strain>
    </source>
</reference>
<comment type="caution">
    <text evidence="1">The sequence shown here is derived from an EMBL/GenBank/DDBJ whole genome shotgun (WGS) entry which is preliminary data.</text>
</comment>
<dbReference type="Proteomes" id="UP001165124">
    <property type="component" value="Unassembled WGS sequence"/>
</dbReference>
<sequence>MSRVKVERDPREDRLRERIEAVRARSEKATSWRSATQYLSRLINDTGHVPVKARLSREDLTFLAGARDEVIAFADLAVRLIELHRPQDAGGITSDLDRPIRRCRACMWRWPCPTFRTVDETFTP</sequence>
<evidence type="ECO:0000313" key="2">
    <source>
        <dbReference type="Proteomes" id="UP001165124"/>
    </source>
</evidence>
<protein>
    <submittedName>
        <fullName evidence="1">Uncharacterized protein</fullName>
    </submittedName>
</protein>